<dbReference type="Proteomes" id="UP000183053">
    <property type="component" value="Unassembled WGS sequence"/>
</dbReference>
<dbReference type="STRING" id="47312.SAMN04489765_3371"/>
<name>A0A1H1GJY7_9ACTN</name>
<keyword evidence="1" id="KW-0472">Membrane</keyword>
<keyword evidence="3" id="KW-1185">Reference proteome</keyword>
<keyword evidence="1" id="KW-1133">Transmembrane helix</keyword>
<organism evidence="2 3">
    <name type="scientific">Tsukamurella pulmonis</name>
    <dbReference type="NCBI Taxonomy" id="47312"/>
    <lineage>
        <taxon>Bacteria</taxon>
        <taxon>Bacillati</taxon>
        <taxon>Actinomycetota</taxon>
        <taxon>Actinomycetes</taxon>
        <taxon>Mycobacteriales</taxon>
        <taxon>Tsukamurellaceae</taxon>
        <taxon>Tsukamurella</taxon>
    </lineage>
</organism>
<feature type="transmembrane region" description="Helical" evidence="1">
    <location>
        <begin position="12"/>
        <end position="35"/>
    </location>
</feature>
<accession>A0A1H1GJY7</accession>
<reference evidence="3" key="1">
    <citation type="submission" date="2016-10" db="EMBL/GenBank/DDBJ databases">
        <authorList>
            <person name="Varghese N."/>
            <person name="Submissions S."/>
        </authorList>
    </citation>
    <scope>NUCLEOTIDE SEQUENCE [LARGE SCALE GENOMIC DNA]</scope>
    <source>
        <strain evidence="3">DSM 44142</strain>
    </source>
</reference>
<dbReference type="EMBL" id="FNLF01000002">
    <property type="protein sequence ID" value="SDR13198.1"/>
    <property type="molecule type" value="Genomic_DNA"/>
</dbReference>
<dbReference type="RefSeq" id="WP_068567874.1">
    <property type="nucleotide sequence ID" value="NZ_LSRH01000036.1"/>
</dbReference>
<evidence type="ECO:0000256" key="1">
    <source>
        <dbReference type="SAM" id="Phobius"/>
    </source>
</evidence>
<evidence type="ECO:0000313" key="2">
    <source>
        <dbReference type="EMBL" id="SDR13198.1"/>
    </source>
</evidence>
<evidence type="ECO:0000313" key="3">
    <source>
        <dbReference type="Proteomes" id="UP000183053"/>
    </source>
</evidence>
<gene>
    <name evidence="2" type="ORF">SAMN04489765_3371</name>
</gene>
<keyword evidence="1" id="KW-0812">Transmembrane</keyword>
<proteinExistence type="predicted"/>
<protein>
    <submittedName>
        <fullName evidence="2">Uncharacterized protein</fullName>
    </submittedName>
</protein>
<sequence length="163" mass="18167">MTANRRKPRSFYWSIVLLVPVAVLTAIYLGMRWFVNGMFDVGPPHTISEQEAREELERRNIHIPSSFHLDSMTVYPVFVGRSSYRGTFSAPADRFDDYRQIVAKAPGMVDPSPVGCVPSEADPCPTNFLVIEYPPGSGGFDTTTLRISRTSETAWIAVDAQGH</sequence>
<dbReference type="AlphaFoldDB" id="A0A1H1GJY7"/>